<dbReference type="InterPro" id="IPR050922">
    <property type="entry name" value="LytR/CpsA/Psr_CW_biosynth"/>
</dbReference>
<dbReference type="PANTHER" id="PTHR33392:SF6">
    <property type="entry name" value="POLYISOPRENYL-TEICHOIC ACID--PEPTIDOGLYCAN TEICHOIC ACID TRANSFERASE TAGU"/>
    <property type="match status" value="1"/>
</dbReference>
<dbReference type="Pfam" id="PF03816">
    <property type="entry name" value="LytR_cpsA_psr"/>
    <property type="match status" value="1"/>
</dbReference>
<dbReference type="RefSeq" id="WP_267150739.1">
    <property type="nucleotide sequence ID" value="NZ_JAPMLT010000002.1"/>
</dbReference>
<feature type="region of interest" description="Disordered" evidence="2">
    <location>
        <begin position="47"/>
        <end position="77"/>
    </location>
</feature>
<dbReference type="EMBL" id="JAPMLT010000002">
    <property type="protein sequence ID" value="MCX7569499.1"/>
    <property type="molecule type" value="Genomic_DNA"/>
</dbReference>
<evidence type="ECO:0000259" key="3">
    <source>
        <dbReference type="Pfam" id="PF03816"/>
    </source>
</evidence>
<evidence type="ECO:0000313" key="4">
    <source>
        <dbReference type="EMBL" id="MCX7569499.1"/>
    </source>
</evidence>
<comment type="caution">
    <text evidence="4">The sequence shown here is derived from an EMBL/GenBank/DDBJ whole genome shotgun (WGS) entry which is preliminary data.</text>
</comment>
<dbReference type="Proteomes" id="UP001208017">
    <property type="component" value="Unassembled WGS sequence"/>
</dbReference>
<dbReference type="Gene3D" id="3.40.630.190">
    <property type="entry name" value="LCP protein"/>
    <property type="match status" value="1"/>
</dbReference>
<protein>
    <submittedName>
        <fullName evidence="4">LCP family protein</fullName>
    </submittedName>
</protein>
<dbReference type="InterPro" id="IPR004474">
    <property type="entry name" value="LytR_CpsA_psr"/>
</dbReference>
<dbReference type="PANTHER" id="PTHR33392">
    <property type="entry name" value="POLYISOPRENYL-TEICHOIC ACID--PEPTIDOGLYCAN TEICHOIC ACID TRANSFERASE TAGU"/>
    <property type="match status" value="1"/>
</dbReference>
<evidence type="ECO:0000256" key="2">
    <source>
        <dbReference type="SAM" id="MobiDB-lite"/>
    </source>
</evidence>
<evidence type="ECO:0000256" key="1">
    <source>
        <dbReference type="ARBA" id="ARBA00006068"/>
    </source>
</evidence>
<comment type="similarity">
    <text evidence="1">Belongs to the LytR/CpsA/Psr (LCP) family.</text>
</comment>
<sequence length="357" mass="39873">MTRKRPWKRVFQAAAALLSLALLVALAGLYQFYRAADQIYEAKPPALGQAAEQKTDQTAPRPVVRPRPRAAGEEPEVLVEPIQAREPAKAEEPPKSKFSLLSASKEKGAETFLLLGVDSREGERARSDTILLAVVPRSGGDIHLLSIPRDTYALVPGHGYTKINHAMTYGGAPLIKKSVEQLLSVPIDHTVTVDFQGFRRIVDDLGGLPLTVEKEMHYDDPSDGTSIHLHKGQSLATGKQALDYARFRADPEADTGRMRRQKQVIRAIIQKGGEPESWSRIFRLADILGGHVKTDLPPRDWVRLAMAYRNTAADRVKTLELSGENRISRQDRLWYFFVNEGERARMAQELRRLKSNA</sequence>
<gene>
    <name evidence="4" type="ORF">OS242_05955</name>
</gene>
<organism evidence="4 5">
    <name type="scientific">Tumebacillus lacus</name>
    <dbReference type="NCBI Taxonomy" id="2995335"/>
    <lineage>
        <taxon>Bacteria</taxon>
        <taxon>Bacillati</taxon>
        <taxon>Bacillota</taxon>
        <taxon>Bacilli</taxon>
        <taxon>Bacillales</taxon>
        <taxon>Alicyclobacillaceae</taxon>
        <taxon>Tumebacillus</taxon>
    </lineage>
</organism>
<name>A0ABT3WXV8_9BACL</name>
<dbReference type="NCBIfam" id="TIGR00350">
    <property type="entry name" value="lytR_cpsA_psr"/>
    <property type="match status" value="1"/>
</dbReference>
<proteinExistence type="inferred from homology"/>
<accession>A0ABT3WXV8</accession>
<reference evidence="4 5" key="1">
    <citation type="submission" date="2022-11" db="EMBL/GenBank/DDBJ databases">
        <title>Study of microbial diversity in lake waters.</title>
        <authorList>
            <person name="Zhang J."/>
        </authorList>
    </citation>
    <scope>NUCLEOTIDE SEQUENCE [LARGE SCALE GENOMIC DNA]</scope>
    <source>
        <strain evidence="4 5">DT12</strain>
    </source>
</reference>
<keyword evidence="5" id="KW-1185">Reference proteome</keyword>
<evidence type="ECO:0000313" key="5">
    <source>
        <dbReference type="Proteomes" id="UP001208017"/>
    </source>
</evidence>
<feature type="domain" description="Cell envelope-related transcriptional attenuator" evidence="3">
    <location>
        <begin position="126"/>
        <end position="271"/>
    </location>
</feature>